<proteinExistence type="predicted"/>
<dbReference type="EMBL" id="BAABLX010000009">
    <property type="protein sequence ID" value="GAA4937843.1"/>
    <property type="molecule type" value="Genomic_DNA"/>
</dbReference>
<dbReference type="InterPro" id="IPR032675">
    <property type="entry name" value="LRR_dom_sf"/>
</dbReference>
<evidence type="ECO:0000313" key="2">
    <source>
        <dbReference type="Proteomes" id="UP001409585"/>
    </source>
</evidence>
<dbReference type="Proteomes" id="UP001409585">
    <property type="component" value="Unassembled WGS sequence"/>
</dbReference>
<dbReference type="SUPFAM" id="SSF52058">
    <property type="entry name" value="L domain-like"/>
    <property type="match status" value="1"/>
</dbReference>
<accession>A0AAV3U0H4</accession>
<name>A0AAV3U0H4_9ALTE</name>
<reference evidence="2" key="1">
    <citation type="journal article" date="2019" name="Int. J. Syst. Evol. Microbiol.">
        <title>The Global Catalogue of Microorganisms (GCM) 10K type strain sequencing project: providing services to taxonomists for standard genome sequencing and annotation.</title>
        <authorList>
            <consortium name="The Broad Institute Genomics Platform"/>
            <consortium name="The Broad Institute Genome Sequencing Center for Infectious Disease"/>
            <person name="Wu L."/>
            <person name="Ma J."/>
        </authorList>
    </citation>
    <scope>NUCLEOTIDE SEQUENCE [LARGE SCALE GENOMIC DNA]</scope>
    <source>
        <strain evidence="2">JCM 19134</strain>
    </source>
</reference>
<keyword evidence="2" id="KW-1185">Reference proteome</keyword>
<gene>
    <name evidence="1" type="ORF">GCM10025791_14490</name>
</gene>
<evidence type="ECO:0000313" key="1">
    <source>
        <dbReference type="EMBL" id="GAA4937843.1"/>
    </source>
</evidence>
<organism evidence="1 2">
    <name type="scientific">Halioxenophilus aromaticivorans</name>
    <dbReference type="NCBI Taxonomy" id="1306992"/>
    <lineage>
        <taxon>Bacteria</taxon>
        <taxon>Pseudomonadati</taxon>
        <taxon>Pseudomonadota</taxon>
        <taxon>Gammaproteobacteria</taxon>
        <taxon>Alteromonadales</taxon>
        <taxon>Alteromonadaceae</taxon>
        <taxon>Halioxenophilus</taxon>
    </lineage>
</organism>
<sequence>MHPDEIQNVFPFHEIYTKGLWPSLNSKDRSFEPLSLGKEPSPGANITVLQPTPEEKDYLFSNLCRFKPMRLQCDFRCDQKALESITQASSLTGLEFGVASTFCDISSIARLSSLEELYFSTANKISDISCLSQMDHLKNLAFQGAYKSVADFASVELPRNIQTLVFSGGDTSKVAVSNLEFIGQCKKLRYLALVQLKVRGRGLSSLIELQSLEYLYLDFYRLRDWSLSDYRLLYEGLPNLKSDFVRLAATDTEFQKLHKIK</sequence>
<dbReference type="AlphaFoldDB" id="A0AAV3U0H4"/>
<comment type="caution">
    <text evidence="1">The sequence shown here is derived from an EMBL/GenBank/DDBJ whole genome shotgun (WGS) entry which is preliminary data.</text>
</comment>
<dbReference type="Gene3D" id="3.80.10.10">
    <property type="entry name" value="Ribonuclease Inhibitor"/>
    <property type="match status" value="1"/>
</dbReference>
<dbReference type="RefSeq" id="WP_345419377.1">
    <property type="nucleotide sequence ID" value="NZ_AP031496.1"/>
</dbReference>
<protein>
    <submittedName>
        <fullName evidence="1">Uncharacterized protein</fullName>
    </submittedName>
</protein>